<feature type="transmembrane region" description="Helical" evidence="1">
    <location>
        <begin position="70"/>
        <end position="89"/>
    </location>
</feature>
<dbReference type="EMBL" id="SPUK01000011">
    <property type="protein sequence ID" value="TQV93745.1"/>
    <property type="molecule type" value="Genomic_DNA"/>
</dbReference>
<gene>
    <name evidence="2" type="ORF">IF1G_07477</name>
</gene>
<dbReference type="STRING" id="43265.A0A545UWA4"/>
<feature type="transmembrane region" description="Helical" evidence="1">
    <location>
        <begin position="426"/>
        <end position="447"/>
    </location>
</feature>
<keyword evidence="1" id="KW-0472">Membrane</keyword>
<dbReference type="OrthoDB" id="5149030at2759"/>
<reference evidence="2 3" key="1">
    <citation type="journal article" date="2019" name="Appl. Microbiol. Biotechnol.">
        <title>Genome sequence of Isaria javanica and comparative genome analysis insights into family S53 peptidase evolution in fungal entomopathogens.</title>
        <authorList>
            <person name="Lin R."/>
            <person name="Zhang X."/>
            <person name="Xin B."/>
            <person name="Zou M."/>
            <person name="Gao Y."/>
            <person name="Qin F."/>
            <person name="Hu Q."/>
            <person name="Xie B."/>
            <person name="Cheng X."/>
        </authorList>
    </citation>
    <scope>NUCLEOTIDE SEQUENCE [LARGE SCALE GENOMIC DNA]</scope>
    <source>
        <strain evidence="2 3">IJ1G</strain>
    </source>
</reference>
<accession>A0A545UWA4</accession>
<feature type="transmembrane region" description="Helical" evidence="1">
    <location>
        <begin position="345"/>
        <end position="363"/>
    </location>
</feature>
<name>A0A545UWA4_9HYPO</name>
<keyword evidence="1" id="KW-1133">Transmembrane helix</keyword>
<evidence type="ECO:0000313" key="3">
    <source>
        <dbReference type="Proteomes" id="UP000315783"/>
    </source>
</evidence>
<dbReference type="PANTHER" id="PTHR35043:SF7">
    <property type="entry name" value="TRANSCRIPTION FACTOR DOMAIN-CONTAINING PROTEIN"/>
    <property type="match status" value="1"/>
</dbReference>
<evidence type="ECO:0000313" key="2">
    <source>
        <dbReference type="EMBL" id="TQV93745.1"/>
    </source>
</evidence>
<sequence>MTRFNINCTLPPDGHVTFVGSPNARGTLDIVWNCLGILVICTWSVLHLNVPCQSTPRNPRERRTRTACRFFSSVGGMLVNIIAPEWMVGKAWSDLCAVRSIEAEFAKWSKKDRVPWVRKHSYFANMGGFSITFAKTRDSATQTSPTSGGGAAATVDECQSQAIQSVEEDETTTDTAPVRERLAESEATSHGSDAIPGYIRTASARETLPSQRRPNANTYQPRFNIGEAPWREDAKNASNAETSIYGLDLMHFEDDWERQRLDMLFEFCLRNLEKLKQDTWILDANQLLLARQLGIIKRLPHLTEDDLDDRNKADAFVKTVAICQMAWFAAQLGLRVSLRVPTSQLEITTFALAICTVITYLLLQDKPKDARCSILVAAYRYATPCELARLANAGPGYVGLPGNTPWIPNCAIHCDRKLATRYNDSMYNAACFSSLIFGALHCVAWKFEFPSHLEKILWRTSSVVTTAILPVEWCLLQTISWIYKRVAAHLRNQNYHCHLSLLLPIAQSGVLLLFVIARIFILVEVVRSLAFLPPEAFSTTWTEALFHLG</sequence>
<comment type="caution">
    <text evidence="2">The sequence shown here is derived from an EMBL/GenBank/DDBJ whole genome shotgun (WGS) entry which is preliminary data.</text>
</comment>
<feature type="transmembrane region" description="Helical" evidence="1">
    <location>
        <begin position="30"/>
        <end position="50"/>
    </location>
</feature>
<proteinExistence type="predicted"/>
<organism evidence="2 3">
    <name type="scientific">Cordyceps javanica</name>
    <dbReference type="NCBI Taxonomy" id="43265"/>
    <lineage>
        <taxon>Eukaryota</taxon>
        <taxon>Fungi</taxon>
        <taxon>Dikarya</taxon>
        <taxon>Ascomycota</taxon>
        <taxon>Pezizomycotina</taxon>
        <taxon>Sordariomycetes</taxon>
        <taxon>Hypocreomycetidae</taxon>
        <taxon>Hypocreales</taxon>
        <taxon>Cordycipitaceae</taxon>
        <taxon>Cordyceps</taxon>
    </lineage>
</organism>
<dbReference type="PANTHER" id="PTHR35043">
    <property type="entry name" value="TRANSCRIPTION FACTOR DOMAIN-CONTAINING PROTEIN"/>
    <property type="match status" value="1"/>
</dbReference>
<protein>
    <submittedName>
        <fullName evidence="2">Uncharacterized protein</fullName>
    </submittedName>
</protein>
<feature type="transmembrane region" description="Helical" evidence="1">
    <location>
        <begin position="499"/>
        <end position="523"/>
    </location>
</feature>
<dbReference type="Proteomes" id="UP000315783">
    <property type="component" value="Unassembled WGS sequence"/>
</dbReference>
<feature type="transmembrane region" description="Helical" evidence="1">
    <location>
        <begin position="467"/>
        <end position="487"/>
    </location>
</feature>
<evidence type="ECO:0000256" key="1">
    <source>
        <dbReference type="SAM" id="Phobius"/>
    </source>
</evidence>
<dbReference type="AlphaFoldDB" id="A0A545UWA4"/>
<keyword evidence="1" id="KW-0812">Transmembrane</keyword>
<keyword evidence="3" id="KW-1185">Reference proteome</keyword>